<accession>A0A6M3XUP4</accession>
<evidence type="ECO:0000313" key="3">
    <source>
        <dbReference type="EMBL" id="QJA95124.1"/>
    </source>
</evidence>
<dbReference type="EMBL" id="MT142930">
    <property type="protein sequence ID" value="QJA90681.1"/>
    <property type="molecule type" value="Genomic_DNA"/>
</dbReference>
<dbReference type="EMBL" id="MT144943">
    <property type="protein sequence ID" value="QJI01695.1"/>
    <property type="molecule type" value="Genomic_DNA"/>
</dbReference>
<evidence type="ECO:0000313" key="4">
    <source>
        <dbReference type="EMBL" id="QJI01695.1"/>
    </source>
</evidence>
<evidence type="ECO:0000313" key="2">
    <source>
        <dbReference type="EMBL" id="QJA90681.1"/>
    </source>
</evidence>
<sequence length="62" mass="7180">MNNQPMYICPICGKISVCHYMDMKTRVQGVACVDCTNSKHYPVWVLPLRTPQMWTKEVGDYV</sequence>
<organism evidence="4">
    <name type="scientific">viral metagenome</name>
    <dbReference type="NCBI Taxonomy" id="1070528"/>
    <lineage>
        <taxon>unclassified sequences</taxon>
        <taxon>metagenomes</taxon>
        <taxon>organismal metagenomes</taxon>
    </lineage>
</organism>
<dbReference type="AlphaFoldDB" id="A0A6M3XUP4"/>
<protein>
    <submittedName>
        <fullName evidence="4">Uncharacterized protein</fullName>
    </submittedName>
</protein>
<evidence type="ECO:0000313" key="1">
    <source>
        <dbReference type="EMBL" id="QJA76594.1"/>
    </source>
</evidence>
<proteinExistence type="predicted"/>
<reference evidence="4" key="1">
    <citation type="submission" date="2020-03" db="EMBL/GenBank/DDBJ databases">
        <title>The deep terrestrial virosphere.</title>
        <authorList>
            <person name="Holmfeldt K."/>
            <person name="Nilsson E."/>
            <person name="Simone D."/>
            <person name="Lopez-Fernandez M."/>
            <person name="Wu X."/>
            <person name="de Brujin I."/>
            <person name="Lundin D."/>
            <person name="Andersson A."/>
            <person name="Bertilsson S."/>
            <person name="Dopson M."/>
        </authorList>
    </citation>
    <scope>NUCLEOTIDE SEQUENCE</scope>
    <source>
        <strain evidence="1">MM415A01477</strain>
        <strain evidence="2">MM415B03612</strain>
        <strain evidence="3">MM415B03646</strain>
        <strain evidence="4">TM448B02718</strain>
    </source>
</reference>
<name>A0A6M3XUP4_9ZZZZ</name>
<gene>
    <name evidence="1" type="ORF">MM415A01477_0013</name>
    <name evidence="2" type="ORF">MM415B03612_0002</name>
    <name evidence="3" type="ORF">MM415B03646_0003</name>
    <name evidence="4" type="ORF">TM448B02718_0001</name>
</gene>
<dbReference type="EMBL" id="MT143288">
    <property type="protein sequence ID" value="QJA95124.1"/>
    <property type="molecule type" value="Genomic_DNA"/>
</dbReference>
<dbReference type="EMBL" id="MT142233">
    <property type="protein sequence ID" value="QJA76594.1"/>
    <property type="molecule type" value="Genomic_DNA"/>
</dbReference>